<evidence type="ECO:0000313" key="4">
    <source>
        <dbReference type="Proteomes" id="UP000034491"/>
    </source>
</evidence>
<feature type="transmembrane region" description="Helical" evidence="2">
    <location>
        <begin position="330"/>
        <end position="348"/>
    </location>
</feature>
<proteinExistence type="predicted"/>
<feature type="transmembrane region" description="Helical" evidence="2">
    <location>
        <begin position="303"/>
        <end position="323"/>
    </location>
</feature>
<evidence type="ECO:0000256" key="2">
    <source>
        <dbReference type="SAM" id="Phobius"/>
    </source>
</evidence>
<sequence>METDDLVDYLLRARQVFVNSLRKKDPPLDERSLLIETANFDEAVRRILAEKSSAATTSDQSVPKTDTGDYQIGDHQMLHDGEPNDPDALKGVSQKKDADENSSDDSSDVSLDSYLSERDQEDEDVILLVEKPLFAEQPLLEKLTRPRTSPAAEEATETFSNDAEARDLEAQDKKPEVKQGTADIGMEQGGINLDDFSPLDGRTKPVTDQGTKSRQKDRAGNLQGKSPNLHDDPNLDDPNLDDKGTYDKRDPSPYVWDSDVDERSGGGFLGFVSGLIVLAVYITLPALALVSPLLTPAMAWQEWVNISILSGVVLIAVFVCALFSRYRFRYALYGGVAFALLSSGAHYVPQVRSFVEAEKLVLPLASGYLIEGYFQLAEESQLPLKTGAVQLQPNELNYSRLQRVNLFVKEVDTWLEN</sequence>
<name>A0A0M2RDN1_9PROT</name>
<keyword evidence="2" id="KW-0812">Transmembrane</keyword>
<feature type="compositionally biased region" description="Basic and acidic residues" evidence="1">
    <location>
        <begin position="163"/>
        <end position="177"/>
    </location>
</feature>
<accession>A0A0M2RDN1</accession>
<feature type="compositionally biased region" description="Basic and acidic residues" evidence="1">
    <location>
        <begin position="240"/>
        <end position="251"/>
    </location>
</feature>
<evidence type="ECO:0000313" key="3">
    <source>
        <dbReference type="EMBL" id="KKJ78115.1"/>
    </source>
</evidence>
<reference evidence="3 4" key="1">
    <citation type="submission" date="2015-03" db="EMBL/GenBank/DDBJ databases">
        <title>Genome sequence of Kiloniella sp. P1-1, isolated from the gut microflora of Pacific white shrimp, Penaeus vannamei.</title>
        <authorList>
            <person name="Shao Z."/>
            <person name="Wang L."/>
            <person name="Li X."/>
        </authorList>
    </citation>
    <scope>NUCLEOTIDE SEQUENCE [LARGE SCALE GENOMIC DNA]</scope>
    <source>
        <strain evidence="3 4">P1-1</strain>
    </source>
</reference>
<gene>
    <name evidence="3" type="ORF">WH95_01815</name>
</gene>
<feature type="compositionally biased region" description="Polar residues" evidence="1">
    <location>
        <begin position="53"/>
        <end position="64"/>
    </location>
</feature>
<organism evidence="3 4">
    <name type="scientific">Kiloniella litopenaei</name>
    <dbReference type="NCBI Taxonomy" id="1549748"/>
    <lineage>
        <taxon>Bacteria</taxon>
        <taxon>Pseudomonadati</taxon>
        <taxon>Pseudomonadota</taxon>
        <taxon>Alphaproteobacteria</taxon>
        <taxon>Rhodospirillales</taxon>
        <taxon>Kiloniellaceae</taxon>
        <taxon>Kiloniella</taxon>
    </lineage>
</organism>
<dbReference type="Proteomes" id="UP000034491">
    <property type="component" value="Unassembled WGS sequence"/>
</dbReference>
<dbReference type="AlphaFoldDB" id="A0A0M2RDN1"/>
<feature type="transmembrane region" description="Helical" evidence="2">
    <location>
        <begin position="268"/>
        <end position="291"/>
    </location>
</feature>
<feature type="region of interest" description="Disordered" evidence="1">
    <location>
        <begin position="51"/>
        <end position="117"/>
    </location>
</feature>
<comment type="caution">
    <text evidence="3">The sequence shown here is derived from an EMBL/GenBank/DDBJ whole genome shotgun (WGS) entry which is preliminary data.</text>
</comment>
<keyword evidence="2" id="KW-0472">Membrane</keyword>
<keyword evidence="4" id="KW-1185">Reference proteome</keyword>
<evidence type="ECO:0000256" key="1">
    <source>
        <dbReference type="SAM" id="MobiDB-lite"/>
    </source>
</evidence>
<keyword evidence="2" id="KW-1133">Transmembrane helix</keyword>
<dbReference type="EMBL" id="LANI01000002">
    <property type="protein sequence ID" value="KKJ78115.1"/>
    <property type="molecule type" value="Genomic_DNA"/>
</dbReference>
<protein>
    <submittedName>
        <fullName evidence="3">Uncharacterized protein</fullName>
    </submittedName>
</protein>
<feature type="region of interest" description="Disordered" evidence="1">
    <location>
        <begin position="140"/>
        <end position="256"/>
    </location>
</feature>